<evidence type="ECO:0000313" key="3">
    <source>
        <dbReference type="Proteomes" id="UP000181962"/>
    </source>
</evidence>
<dbReference type="Pfam" id="PF13751">
    <property type="entry name" value="DDE_Tnp_1_6"/>
    <property type="match status" value="1"/>
</dbReference>
<accession>A0A1L3F9G8</accession>
<dbReference type="InterPro" id="IPR025668">
    <property type="entry name" value="Tnp_DDE_dom"/>
</dbReference>
<evidence type="ECO:0000259" key="1">
    <source>
        <dbReference type="Pfam" id="PF13751"/>
    </source>
</evidence>
<feature type="domain" description="Transposase DDE" evidence="1">
    <location>
        <begin position="13"/>
        <end position="106"/>
    </location>
</feature>
<dbReference type="EMBL" id="CP017637">
    <property type="protein sequence ID" value="APG09928.1"/>
    <property type="molecule type" value="Genomic_DNA"/>
</dbReference>
<evidence type="ECO:0000313" key="2">
    <source>
        <dbReference type="EMBL" id="APG09928.1"/>
    </source>
</evidence>
<proteinExistence type="predicted"/>
<dbReference type="PANTHER" id="PTHR33408">
    <property type="entry name" value="TRANSPOSASE"/>
    <property type="match status" value="1"/>
</dbReference>
<sequence length="121" mass="13759">MHEGKTLLYRASKLDCDACPLKPQCCPKEPSRKIPRDVHEHARDVARSFAGTEGFETSRRQRKKIEMRFAHLKHILRLGRLRLRGPRGAQDEFVLAAIAQNLRRLASFVARPPPAHALCIA</sequence>
<organism evidence="2 3">
    <name type="scientific">Bradyrhizobium japonicum</name>
    <dbReference type="NCBI Taxonomy" id="375"/>
    <lineage>
        <taxon>Bacteria</taxon>
        <taxon>Pseudomonadati</taxon>
        <taxon>Pseudomonadota</taxon>
        <taxon>Alphaproteobacteria</taxon>
        <taxon>Hyphomicrobiales</taxon>
        <taxon>Nitrobacteraceae</taxon>
        <taxon>Bradyrhizobium</taxon>
    </lineage>
</organism>
<dbReference type="PANTHER" id="PTHR33408:SF2">
    <property type="entry name" value="TRANSPOSASE DDE DOMAIN-CONTAINING PROTEIN"/>
    <property type="match status" value="1"/>
</dbReference>
<reference evidence="2 3" key="1">
    <citation type="submission" date="2016-11" db="EMBL/GenBank/DDBJ databases">
        <title>Complete Genome Sequence of Bradyrhizobium sp. strain J5, an isolated from soybean nodule in Hokkaido.</title>
        <authorList>
            <person name="Kanehara K."/>
        </authorList>
    </citation>
    <scope>NUCLEOTIDE SEQUENCE [LARGE SCALE GENOMIC DNA]</scope>
    <source>
        <strain evidence="2 3">J5</strain>
    </source>
</reference>
<protein>
    <submittedName>
        <fullName evidence="2">IS5 family transposase</fullName>
    </submittedName>
</protein>
<name>A0A1L3F9G8_BRAJP</name>
<dbReference type="Proteomes" id="UP000181962">
    <property type="component" value="Chromosome"/>
</dbReference>
<gene>
    <name evidence="2" type="ORF">BKD09_16505</name>
</gene>
<dbReference type="AlphaFoldDB" id="A0A1L3F9G8"/>